<keyword evidence="4" id="KW-1185">Reference proteome</keyword>
<feature type="signal peptide" evidence="2">
    <location>
        <begin position="1"/>
        <end position="30"/>
    </location>
</feature>
<organism evidence="3">
    <name type="scientific">Triticum aestivum</name>
    <name type="common">Wheat</name>
    <dbReference type="NCBI Taxonomy" id="4565"/>
    <lineage>
        <taxon>Eukaryota</taxon>
        <taxon>Viridiplantae</taxon>
        <taxon>Streptophyta</taxon>
        <taxon>Embryophyta</taxon>
        <taxon>Tracheophyta</taxon>
        <taxon>Spermatophyta</taxon>
        <taxon>Magnoliopsida</taxon>
        <taxon>Liliopsida</taxon>
        <taxon>Poales</taxon>
        <taxon>Poaceae</taxon>
        <taxon>BOP clade</taxon>
        <taxon>Pooideae</taxon>
        <taxon>Triticodae</taxon>
        <taxon>Triticeae</taxon>
        <taxon>Triticinae</taxon>
        <taxon>Triticum</taxon>
    </lineage>
</organism>
<evidence type="ECO:0000256" key="2">
    <source>
        <dbReference type="SAM" id="SignalP"/>
    </source>
</evidence>
<dbReference type="OrthoDB" id="690573at2759"/>
<dbReference type="EnsemblPlants" id="TraesCS6B02G014300.1">
    <property type="protein sequence ID" value="TraesCS6B02G014300.1"/>
    <property type="gene ID" value="TraesCS6B02G014300"/>
</dbReference>
<protein>
    <submittedName>
        <fullName evidence="3">Uncharacterized protein</fullName>
    </submittedName>
</protein>
<feature type="region of interest" description="Disordered" evidence="1">
    <location>
        <begin position="82"/>
        <end position="113"/>
    </location>
</feature>
<reference evidence="3" key="2">
    <citation type="submission" date="2018-10" db="UniProtKB">
        <authorList>
            <consortium name="EnsemblPlants"/>
        </authorList>
    </citation>
    <scope>IDENTIFICATION</scope>
</reference>
<evidence type="ECO:0000313" key="4">
    <source>
        <dbReference type="Proteomes" id="UP000019116"/>
    </source>
</evidence>
<sequence length="347" mass="37455">MGMCSNKKRSSPGVAVWCVVLGIALLVVDAAGSEGRARAGDLAEEHGDAAYCSALCKGRSQSDFGPCYNECLYGRVTGQEEARGGGGVGGPAGLLEMPTKRVGREEEEKTKQGDATVRLSDPVWCYDACREHPELNYNQCVNDCYAENMPDAAWLAALGGTGGEEARGGVVDVPMVVVQHEAAAGALSRGNCDEYCRKHYDEGSPGYRHCQYMCPHLRVHGVAEGEEARGGAVDGPTVVGRPHCDWFRDCSVTPCVWRCGKRVQEKDNEGTRTGALNVLAAARHEVAVGACSSTVYVQSCYACCQREVTRDPDFDWYACIRSCDDKDALPIKKERENKKYGVVPPAK</sequence>
<keyword evidence="2" id="KW-0732">Signal</keyword>
<dbReference type="Gramene" id="TraesCS6B03G0032500.1">
    <property type="protein sequence ID" value="TraesCS6B03G0032500.1.CDS"/>
    <property type="gene ID" value="TraesCS6B03G0032500"/>
</dbReference>
<proteinExistence type="predicted"/>
<gene>
    <name evidence="3" type="primary">LOC543195</name>
</gene>
<reference evidence="3" key="1">
    <citation type="submission" date="2018-08" db="EMBL/GenBank/DDBJ databases">
        <authorList>
            <person name="Rossello M."/>
        </authorList>
    </citation>
    <scope>NUCLEOTIDE SEQUENCE [LARGE SCALE GENOMIC DNA]</scope>
    <source>
        <strain evidence="3">cv. Chinese Spring</strain>
    </source>
</reference>
<evidence type="ECO:0000313" key="3">
    <source>
        <dbReference type="EnsemblPlants" id="TraesCS6B02G014300.1"/>
    </source>
</evidence>
<dbReference type="Gramene" id="TraesNORUn03G04669080.1">
    <property type="protein sequence ID" value="TraesNORUn03G04669080.1"/>
    <property type="gene ID" value="TraesNORUn03G04669080"/>
</dbReference>
<feature type="compositionally biased region" description="Basic and acidic residues" evidence="1">
    <location>
        <begin position="98"/>
        <end position="112"/>
    </location>
</feature>
<dbReference type="Gramene" id="TraesCS6B02G014300.1">
    <property type="protein sequence ID" value="TraesCS6B02G014300.1"/>
    <property type="gene ID" value="TraesCS6B02G014300"/>
</dbReference>
<name>A0A3B6PEH8_WHEAT</name>
<accession>A0A3B6PEH8</accession>
<dbReference type="Proteomes" id="UP000019116">
    <property type="component" value="Chromosome 6B"/>
</dbReference>
<evidence type="ECO:0000256" key="1">
    <source>
        <dbReference type="SAM" id="MobiDB-lite"/>
    </source>
</evidence>
<dbReference type="KEGG" id="taes:543195"/>
<feature type="chain" id="PRO_5043178680" evidence="2">
    <location>
        <begin position="31"/>
        <end position="347"/>
    </location>
</feature>
<dbReference type="Gramene" id="TraesNOR6B03G03455580.1">
    <property type="protein sequence ID" value="TraesNOR6B03G03455580.1"/>
    <property type="gene ID" value="TraesNOR6B03G03455580"/>
</dbReference>
<dbReference type="GeneID" id="543195"/>
<dbReference type="RefSeq" id="XP_044410385.1">
    <property type="nucleotide sequence ID" value="XM_044554450.1"/>
</dbReference>
<dbReference type="AlphaFoldDB" id="A0A3B6PEH8"/>